<protein>
    <submittedName>
        <fullName evidence="1">Uncharacterized protein</fullName>
    </submittedName>
</protein>
<keyword evidence="2" id="KW-1185">Reference proteome</keyword>
<evidence type="ECO:0000313" key="1">
    <source>
        <dbReference type="EMBL" id="GMM60278.1"/>
    </source>
</evidence>
<dbReference type="EMBL" id="BTFW01000001">
    <property type="protein sequence ID" value="GMM60278.1"/>
    <property type="molecule type" value="Genomic_DNA"/>
</dbReference>
<organism evidence="1 2">
    <name type="scientific">Novosphingobium pituita</name>
    <dbReference type="NCBI Taxonomy" id="3056842"/>
    <lineage>
        <taxon>Bacteria</taxon>
        <taxon>Pseudomonadati</taxon>
        <taxon>Pseudomonadota</taxon>
        <taxon>Alphaproteobacteria</taxon>
        <taxon>Sphingomonadales</taxon>
        <taxon>Sphingomonadaceae</taxon>
        <taxon>Novosphingobium</taxon>
    </lineage>
</organism>
<comment type="caution">
    <text evidence="1">The sequence shown here is derived from an EMBL/GenBank/DDBJ whole genome shotgun (WGS) entry which is preliminary data.</text>
</comment>
<evidence type="ECO:0000313" key="2">
    <source>
        <dbReference type="Proteomes" id="UP001187221"/>
    </source>
</evidence>
<dbReference type="Proteomes" id="UP001187221">
    <property type="component" value="Unassembled WGS sequence"/>
</dbReference>
<proteinExistence type="predicted"/>
<accession>A0ABQ6P4U3</accession>
<reference evidence="1 2" key="1">
    <citation type="submission" date="2023-06" db="EMBL/GenBank/DDBJ databases">
        <title>Draft genome sequence of Novosphingobium sp. strain IK01.</title>
        <authorList>
            <person name="Hatamoto M."/>
            <person name="Ikarashi T."/>
            <person name="Yamaguchi T."/>
        </authorList>
    </citation>
    <scope>NUCLEOTIDE SEQUENCE [LARGE SCALE GENOMIC DNA]</scope>
    <source>
        <strain evidence="1 2">IK01</strain>
    </source>
</reference>
<gene>
    <name evidence="1" type="ORF">NUTIK01_10550</name>
</gene>
<name>A0ABQ6P4U3_9SPHN</name>
<sequence length="106" mass="11661">MDGAASWPNEITLLSFWQERLVANAMENPRVARGFRTGSRKEPERSIFAMYLLRARCPKTDGISMVPRAFPRRAHAFPGHAGPGPCVAIRGKFSADINPSEALAHA</sequence>